<keyword evidence="1" id="KW-0378">Hydrolase</keyword>
<keyword evidence="1" id="KW-0255">Endonuclease</keyword>
<reference evidence="2" key="1">
    <citation type="submission" date="2017-10" db="EMBL/GenBank/DDBJ databases">
        <authorList>
            <person name="Shneider M.M."/>
            <person name="Kabanova A.P."/>
            <person name="Vo T.N.H."/>
            <person name="Korzhenkov A."/>
            <person name="Samarov N.I."/>
            <person name="Toshchakov S.V."/>
            <person name="Miroshnikov K.K."/>
            <person name="Ignatov A.N."/>
            <person name="Kulikov E.E."/>
            <person name="Miroshnikov K.A."/>
        </authorList>
    </citation>
    <scope>NUCLEOTIDE SEQUENCE [LARGE SCALE GENOMIC DNA]</scope>
</reference>
<dbReference type="EMBL" id="MG266157">
    <property type="protein sequence ID" value="ATW62126.1"/>
    <property type="molecule type" value="Genomic_DNA"/>
</dbReference>
<dbReference type="Proteomes" id="UP000241300">
    <property type="component" value="Segment"/>
</dbReference>
<evidence type="ECO:0000313" key="1">
    <source>
        <dbReference type="EMBL" id="ATW62126.1"/>
    </source>
</evidence>
<organism evidence="1 2">
    <name type="scientific">Dickeya phage PP35</name>
    <dbReference type="NCBI Taxonomy" id="2053675"/>
    <lineage>
        <taxon>Viruses</taxon>
        <taxon>Duplodnaviria</taxon>
        <taxon>Heunggongvirae</taxon>
        <taxon>Uroviricota</taxon>
        <taxon>Caudoviricetes</taxon>
        <taxon>Pantevenvirales</taxon>
        <taxon>Ackermannviridae</taxon>
        <taxon>Aglimvirinae</taxon>
        <taxon>Limestonevirus</taxon>
        <taxon>Limestonevirus limestone</taxon>
    </lineage>
</organism>
<evidence type="ECO:0000313" key="2">
    <source>
        <dbReference type="Proteomes" id="UP000241300"/>
    </source>
</evidence>
<accession>A0A2H4PHN4</accession>
<sequence length="314" mass="36955">MTTGLNNDKKIREYLLALPKSDEFWVNRYINFVRNFQAVGDTKERHHILQAKDFPQFKNLSIHTWNLALLSPRAHFIAHKILAKATRTRAAVMAYVLMSEFGYEDQTTIQNNRAIKSSLMKALWEDPEYRKMMGSISKEKRSSPYERRRWSKFFVSMWNTEVGEKLRSILIARANTAEAKERFSQISKGNWKDPEIRERMINGLRESNSTGVTVAKHKERAINLWKDPEYVELVNTKRQEAMPTTEFKETRSKASKTMWENKEDIKKKREETKLLKLSQGWRWYNNGLNSKFIHPNEIPVGWVEGKLASNRGRK</sequence>
<dbReference type="GO" id="GO:0004519">
    <property type="term" value="F:endonuclease activity"/>
    <property type="evidence" value="ECO:0007669"/>
    <property type="project" value="UniProtKB-KW"/>
</dbReference>
<name>A0A2H4PHN4_9CAUD</name>
<proteinExistence type="predicted"/>
<keyword evidence="1" id="KW-0540">Nuclease</keyword>
<protein>
    <submittedName>
        <fullName evidence="1">Homing endonuclease</fullName>
    </submittedName>
</protein>